<dbReference type="GO" id="GO:0006400">
    <property type="term" value="P:tRNA modification"/>
    <property type="evidence" value="ECO:0007669"/>
    <property type="project" value="InterPro"/>
</dbReference>
<organism evidence="2 3">
    <name type="scientific">Phtheirospermum japonicum</name>
    <dbReference type="NCBI Taxonomy" id="374723"/>
    <lineage>
        <taxon>Eukaryota</taxon>
        <taxon>Viridiplantae</taxon>
        <taxon>Streptophyta</taxon>
        <taxon>Embryophyta</taxon>
        <taxon>Tracheophyta</taxon>
        <taxon>Spermatophyta</taxon>
        <taxon>Magnoliopsida</taxon>
        <taxon>eudicotyledons</taxon>
        <taxon>Gunneridae</taxon>
        <taxon>Pentapetalae</taxon>
        <taxon>asterids</taxon>
        <taxon>lamiids</taxon>
        <taxon>Lamiales</taxon>
        <taxon>Orobanchaceae</taxon>
        <taxon>Orobanchaceae incertae sedis</taxon>
        <taxon>Phtheirospermum</taxon>
    </lineage>
</organism>
<dbReference type="InterPro" id="IPR002616">
    <property type="entry name" value="tRNA_ribo_trans-like"/>
</dbReference>
<evidence type="ECO:0000313" key="3">
    <source>
        <dbReference type="Proteomes" id="UP000653305"/>
    </source>
</evidence>
<dbReference type="Gene3D" id="3.20.20.105">
    <property type="entry name" value="Queuine tRNA-ribosyltransferase-like"/>
    <property type="match status" value="1"/>
</dbReference>
<dbReference type="InterPro" id="IPR036511">
    <property type="entry name" value="TGT-like_sf"/>
</dbReference>
<feature type="domain" description="tRNA-guanine(15) transglycosylase-like" evidence="1">
    <location>
        <begin position="30"/>
        <end position="70"/>
    </location>
</feature>
<reference evidence="2" key="1">
    <citation type="submission" date="2020-07" db="EMBL/GenBank/DDBJ databases">
        <title>Ethylene signaling mediates host invasion by parasitic plants.</title>
        <authorList>
            <person name="Yoshida S."/>
        </authorList>
    </citation>
    <scope>NUCLEOTIDE SEQUENCE</scope>
    <source>
        <strain evidence="2">Okayama</strain>
    </source>
</reference>
<evidence type="ECO:0000259" key="1">
    <source>
        <dbReference type="Pfam" id="PF01702"/>
    </source>
</evidence>
<dbReference type="Gene3D" id="3.30.428.10">
    <property type="entry name" value="HIT-like"/>
    <property type="match status" value="1"/>
</dbReference>
<evidence type="ECO:0000313" key="2">
    <source>
        <dbReference type="EMBL" id="GFP90277.1"/>
    </source>
</evidence>
<protein>
    <recommendedName>
        <fullName evidence="1">tRNA-guanine(15) transglycosylase-like domain-containing protein</fullName>
    </recommendedName>
</protein>
<dbReference type="Proteomes" id="UP000653305">
    <property type="component" value="Unassembled WGS sequence"/>
</dbReference>
<dbReference type="EMBL" id="BMAC01000214">
    <property type="protein sequence ID" value="GFP90277.1"/>
    <property type="molecule type" value="Genomic_DNA"/>
</dbReference>
<dbReference type="SUPFAM" id="SSF51713">
    <property type="entry name" value="tRNA-guanine transglycosylase"/>
    <property type="match status" value="1"/>
</dbReference>
<proteinExistence type="predicted"/>
<name>A0A830BR80_9LAMI</name>
<sequence>MTARDSPIRLPFSASGGSLRPFAVVVDVCSPVCKKYSRAYIHCLVTKVAMGSQLLSYHNLFYMMTLVHALHDDEVIYSKNTESESKLIDFKVCVVKLFQLDSLAAMIFNLIDMNDKIFIIVSSSSFSQTAMASEKEAALAAVPSDSPTIFDKILNKQIPANFVYEDDKTVINVYMDFHVFEA</sequence>
<keyword evidence="3" id="KW-1185">Reference proteome</keyword>
<gene>
    <name evidence="2" type="ORF">PHJA_001171600</name>
</gene>
<dbReference type="InterPro" id="IPR036265">
    <property type="entry name" value="HIT-like_sf"/>
</dbReference>
<comment type="caution">
    <text evidence="2">The sequence shown here is derived from an EMBL/GenBank/DDBJ whole genome shotgun (WGS) entry which is preliminary data.</text>
</comment>
<accession>A0A830BR80</accession>
<dbReference type="AlphaFoldDB" id="A0A830BR80"/>
<dbReference type="Pfam" id="PF01702">
    <property type="entry name" value="TGT"/>
    <property type="match status" value="1"/>
</dbReference>